<evidence type="ECO:0000313" key="11">
    <source>
        <dbReference type="EMBL" id="KJE96294.1"/>
    </source>
</evidence>
<dbReference type="Pfam" id="PF00005">
    <property type="entry name" value="ABC_tran"/>
    <property type="match status" value="1"/>
</dbReference>
<keyword evidence="6 9" id="KW-1133">Transmembrane helix</keyword>
<dbReference type="InterPro" id="IPR003593">
    <property type="entry name" value="AAA+_ATPase"/>
</dbReference>
<dbReference type="PhylomeDB" id="A0A0D2X4M0"/>
<feature type="transmembrane region" description="Helical" evidence="9">
    <location>
        <begin position="512"/>
        <end position="535"/>
    </location>
</feature>
<keyword evidence="5 11" id="KW-0067">ATP-binding</keyword>
<dbReference type="GO" id="GO:0005524">
    <property type="term" value="F:ATP binding"/>
    <property type="evidence" value="ECO:0007669"/>
    <property type="project" value="UniProtKB-KW"/>
</dbReference>
<proteinExistence type="predicted"/>
<keyword evidence="2" id="KW-0813">Transport</keyword>
<feature type="transmembrane region" description="Helical" evidence="9">
    <location>
        <begin position="555"/>
        <end position="579"/>
    </location>
</feature>
<dbReference type="InterPro" id="IPR017871">
    <property type="entry name" value="ABC_transporter-like_CS"/>
</dbReference>
<dbReference type="InterPro" id="IPR013525">
    <property type="entry name" value="ABC2_TM"/>
</dbReference>
<dbReference type="RefSeq" id="XP_004344258.2">
    <property type="nucleotide sequence ID" value="XM_004344208.2"/>
</dbReference>
<dbReference type="GO" id="GO:0140359">
    <property type="term" value="F:ABC-type transporter activity"/>
    <property type="evidence" value="ECO:0007669"/>
    <property type="project" value="InterPro"/>
</dbReference>
<feature type="transmembrane region" description="Helical" evidence="9">
    <location>
        <begin position="624"/>
        <end position="642"/>
    </location>
</feature>
<reference evidence="12" key="1">
    <citation type="submission" date="2011-02" db="EMBL/GenBank/DDBJ databases">
        <title>The Genome Sequence of Capsaspora owczarzaki ATCC 30864.</title>
        <authorList>
            <person name="Russ C."/>
            <person name="Cuomo C."/>
            <person name="Burger G."/>
            <person name="Gray M.W."/>
            <person name="Holland P.W.H."/>
            <person name="King N."/>
            <person name="Lang F.B.F."/>
            <person name="Roger A.J."/>
            <person name="Ruiz-Trillo I."/>
            <person name="Young S.K."/>
            <person name="Zeng Q."/>
            <person name="Gargeya S."/>
            <person name="Alvarado L."/>
            <person name="Berlin A."/>
            <person name="Chapman S.B."/>
            <person name="Chen Z."/>
            <person name="Freedman E."/>
            <person name="Gellesch M."/>
            <person name="Goldberg J."/>
            <person name="Griggs A."/>
            <person name="Gujja S."/>
            <person name="Heilman E."/>
            <person name="Heiman D."/>
            <person name="Howarth C."/>
            <person name="Mehta T."/>
            <person name="Neiman D."/>
            <person name="Pearson M."/>
            <person name="Roberts A."/>
            <person name="Saif S."/>
            <person name="Shea T."/>
            <person name="Shenoy N."/>
            <person name="Sisk P."/>
            <person name="Stolte C."/>
            <person name="Sykes S."/>
            <person name="White J."/>
            <person name="Yandava C."/>
            <person name="Haas B."/>
            <person name="Nusbaum C."/>
            <person name="Birren B."/>
        </authorList>
    </citation>
    <scope>NUCLEOTIDE SEQUENCE</scope>
    <source>
        <strain evidence="12">ATCC 30864</strain>
    </source>
</reference>
<evidence type="ECO:0000313" key="12">
    <source>
        <dbReference type="Proteomes" id="UP000008743"/>
    </source>
</evidence>
<gene>
    <name evidence="11" type="ORF">CAOG_006637</name>
</gene>
<dbReference type="PROSITE" id="PS00211">
    <property type="entry name" value="ABC_TRANSPORTER_1"/>
    <property type="match status" value="1"/>
</dbReference>
<feature type="compositionally biased region" description="Basic and acidic residues" evidence="8">
    <location>
        <begin position="22"/>
        <end position="37"/>
    </location>
</feature>
<dbReference type="InParanoid" id="A0A0D2X4M0"/>
<dbReference type="InterPro" id="IPR003439">
    <property type="entry name" value="ABC_transporter-like_ATP-bd"/>
</dbReference>
<dbReference type="PROSITE" id="PS50893">
    <property type="entry name" value="ABC_TRANSPORTER_2"/>
    <property type="match status" value="1"/>
</dbReference>
<dbReference type="SUPFAM" id="SSF52540">
    <property type="entry name" value="P-loop containing nucleoside triphosphate hydrolases"/>
    <property type="match status" value="1"/>
</dbReference>
<name>A0A0D2X4M0_CAPO3</name>
<evidence type="ECO:0000256" key="6">
    <source>
        <dbReference type="ARBA" id="ARBA00022989"/>
    </source>
</evidence>
<evidence type="ECO:0000256" key="1">
    <source>
        <dbReference type="ARBA" id="ARBA00004141"/>
    </source>
</evidence>
<dbReference type="InterPro" id="IPR043926">
    <property type="entry name" value="ABCG_dom"/>
</dbReference>
<dbReference type="SMART" id="SM00382">
    <property type="entry name" value="AAA"/>
    <property type="match status" value="1"/>
</dbReference>
<evidence type="ECO:0000259" key="10">
    <source>
        <dbReference type="PROSITE" id="PS50893"/>
    </source>
</evidence>
<dbReference type="Pfam" id="PF01061">
    <property type="entry name" value="ABC2_membrane"/>
    <property type="match status" value="1"/>
</dbReference>
<dbReference type="PANTHER" id="PTHR48041:SF91">
    <property type="entry name" value="ABC TRANSPORTER G FAMILY MEMBER 28"/>
    <property type="match status" value="1"/>
</dbReference>
<evidence type="ECO:0000256" key="7">
    <source>
        <dbReference type="ARBA" id="ARBA00023136"/>
    </source>
</evidence>
<dbReference type="InterPro" id="IPR050352">
    <property type="entry name" value="ABCG_transporters"/>
</dbReference>
<feature type="transmembrane region" description="Helical" evidence="9">
    <location>
        <begin position="591"/>
        <end position="612"/>
    </location>
</feature>
<dbReference type="PANTHER" id="PTHR48041">
    <property type="entry name" value="ABC TRANSPORTER G FAMILY MEMBER 28"/>
    <property type="match status" value="1"/>
</dbReference>
<feature type="domain" description="ABC transporter" evidence="10">
    <location>
        <begin position="145"/>
        <end position="384"/>
    </location>
</feature>
<evidence type="ECO:0000256" key="9">
    <source>
        <dbReference type="SAM" id="Phobius"/>
    </source>
</evidence>
<feature type="transmembrane region" description="Helical" evidence="9">
    <location>
        <begin position="649"/>
        <end position="668"/>
    </location>
</feature>
<feature type="region of interest" description="Disordered" evidence="8">
    <location>
        <begin position="1"/>
        <end position="100"/>
    </location>
</feature>
<evidence type="ECO:0000256" key="4">
    <source>
        <dbReference type="ARBA" id="ARBA00022741"/>
    </source>
</evidence>
<dbReference type="EMBL" id="KE346371">
    <property type="protein sequence ID" value="KJE96294.1"/>
    <property type="molecule type" value="Genomic_DNA"/>
</dbReference>
<accession>A0A0D2X4M0</accession>
<protein>
    <submittedName>
        <fullName evidence="11">ATP-binding cassette transporter sub-family G member 2c</fullName>
    </submittedName>
</protein>
<evidence type="ECO:0000256" key="8">
    <source>
        <dbReference type="SAM" id="MobiDB-lite"/>
    </source>
</evidence>
<keyword evidence="12" id="KW-1185">Reference proteome</keyword>
<comment type="subcellular location">
    <subcellularLocation>
        <location evidence="1">Membrane</location>
        <topology evidence="1">Multi-pass membrane protein</topology>
    </subcellularLocation>
</comment>
<dbReference type="OrthoDB" id="66620at2759"/>
<dbReference type="InterPro" id="IPR027417">
    <property type="entry name" value="P-loop_NTPase"/>
</dbReference>
<evidence type="ECO:0000256" key="2">
    <source>
        <dbReference type="ARBA" id="ARBA00022448"/>
    </source>
</evidence>
<evidence type="ECO:0000256" key="5">
    <source>
        <dbReference type="ARBA" id="ARBA00022840"/>
    </source>
</evidence>
<dbReference type="Proteomes" id="UP000008743">
    <property type="component" value="Unassembled WGS sequence"/>
</dbReference>
<organism evidence="11 12">
    <name type="scientific">Capsaspora owczarzaki (strain ATCC 30864)</name>
    <dbReference type="NCBI Taxonomy" id="595528"/>
    <lineage>
        <taxon>Eukaryota</taxon>
        <taxon>Filasterea</taxon>
        <taxon>Capsaspora</taxon>
    </lineage>
</organism>
<dbReference type="Gene3D" id="3.40.50.300">
    <property type="entry name" value="P-loop containing nucleotide triphosphate hydrolases"/>
    <property type="match status" value="1"/>
</dbReference>
<dbReference type="eggNOG" id="KOG0061">
    <property type="taxonomic scope" value="Eukaryota"/>
</dbReference>
<dbReference type="Pfam" id="PF19055">
    <property type="entry name" value="ABC2_membrane_7"/>
    <property type="match status" value="1"/>
</dbReference>
<keyword evidence="4" id="KW-0547">Nucleotide-binding</keyword>
<keyword evidence="7 9" id="KW-0472">Membrane</keyword>
<sequence>MPPALSETRSDLEMQAPVRSSSLRDKGEGSSTHHHDQLGQSTPTAPDIPSAPATFTKAPPPAPVSAIDDTNPEELSQQGEMADSTPPSGSDPDRNNENAVNPDASVAVHLASDDDAPITIAFVDVSYTVQVPVRKLTFKEKIKGITCRGLPKPEMQDKVLLKNVSGVIRPGTLTALMGPSGAGKSTLLDVLAGRKTSGVIQGDLLYNNKPMTKELHRIIGYVEQTDTLLGALTVRELLMYTARLRLPSSTTHEQRTDRVDYVINVLGLQRCADSVIGSATIRGISGGQAKRVNIGIELITDCRVLFLDEPTTGLDSATSYEVMSAVRKIADRGRSIICTIHQPSEDVFNLFDRLLLLVKGEVVYLGSIPNTVPYFEKLGFKFVPGSNPADYIIAVTGPGTGQHARTVEGPEVSAGFFADEYRRSNLAEQRLISARQTAAASAVDASQKEHEPVRFVNSAWHNFVVLLERFWWEKCRDKYYLSARFLRIVFLNIVLGTLFSNQPHTSAGVYNMVSILQFSVQVFAFGALAFIGFSLMSRPFFLRERHAATYQVSSWYWANVISDMPFNLLQVLLWSVVLYWSTGLKSTAGAFFTFVLFLLVLTDAALAMSQAIAAGSADFESANIAIFPIILLSFLFSGFYVQKPLIPDYFIWAYVISFLNYALNGLAINNFQGQNDYTQTSDCYACFVPTTPCQDIVVNLNGTTVCCVSSTTVSYPFPPDDILSAWGFGPESLNDNLWINFLALSVFWIFWRILAYLVMRFKIYDKR</sequence>
<keyword evidence="3 9" id="KW-0812">Transmembrane</keyword>
<feature type="transmembrane region" description="Helical" evidence="9">
    <location>
        <begin position="737"/>
        <end position="759"/>
    </location>
</feature>
<dbReference type="STRING" id="595528.A0A0D2X4M0"/>
<dbReference type="GO" id="GO:0016887">
    <property type="term" value="F:ATP hydrolysis activity"/>
    <property type="evidence" value="ECO:0007669"/>
    <property type="project" value="InterPro"/>
</dbReference>
<evidence type="ECO:0000256" key="3">
    <source>
        <dbReference type="ARBA" id="ARBA00022692"/>
    </source>
</evidence>
<dbReference type="AlphaFoldDB" id="A0A0D2X4M0"/>
<dbReference type="GO" id="GO:0016020">
    <property type="term" value="C:membrane"/>
    <property type="evidence" value="ECO:0007669"/>
    <property type="project" value="UniProtKB-SubCell"/>
</dbReference>